<dbReference type="AlphaFoldDB" id="A0A7W9S1F1"/>
<dbReference type="InterPro" id="IPR022344">
    <property type="entry name" value="GTA_major-tail"/>
</dbReference>
<comment type="caution">
    <text evidence="1">The sequence shown here is derived from an EMBL/GenBank/DDBJ whole genome shotgun (WGS) entry which is preliminary data.</text>
</comment>
<dbReference type="NCBIfam" id="TIGR02126">
    <property type="entry name" value="phgtail_TP901_1"/>
    <property type="match status" value="1"/>
</dbReference>
<gene>
    <name evidence="1" type="ORF">HNR59_001666</name>
</gene>
<dbReference type="PRINTS" id="PR01996">
    <property type="entry name" value="MTP1FAMILY"/>
</dbReference>
<dbReference type="InterPro" id="IPR011855">
    <property type="entry name" value="Phgtail_TP901_1"/>
</dbReference>
<evidence type="ECO:0000313" key="1">
    <source>
        <dbReference type="EMBL" id="MBB6012321.1"/>
    </source>
</evidence>
<dbReference type="RefSeq" id="WP_183828527.1">
    <property type="nucleotide sequence ID" value="NZ_JACHEU010000001.1"/>
</dbReference>
<dbReference type="Gene3D" id="4.10.410.40">
    <property type="match status" value="1"/>
</dbReference>
<dbReference type="EMBL" id="JACHEU010000001">
    <property type="protein sequence ID" value="MBB6012321.1"/>
    <property type="molecule type" value="Genomic_DNA"/>
</dbReference>
<accession>A0A7W9S1F1</accession>
<dbReference type="Pfam" id="PF06199">
    <property type="entry name" value="Phage_tail_2"/>
    <property type="match status" value="1"/>
</dbReference>
<sequence>MVAQKGKDLLLKIDSTGLGAFVTVAGLRTKRIAFNSETVDVTDADSTGRWRELLAGSGVQRAAVSGSGIFKDAQSDALMRQNFFAGNIVAWQLAVPDFGVISGPFQITSLEYTGAHDGEVTFEMALESAGPVSFTVTP</sequence>
<protein>
    <submittedName>
        <fullName evidence="1">TP901-1 family phage major tail protein</fullName>
    </submittedName>
</protein>
<keyword evidence="2" id="KW-1185">Reference proteome</keyword>
<evidence type="ECO:0000313" key="2">
    <source>
        <dbReference type="Proteomes" id="UP000533306"/>
    </source>
</evidence>
<organism evidence="1 2">
    <name type="scientific">Aquamicrobium lusatiense</name>
    <dbReference type="NCBI Taxonomy" id="89772"/>
    <lineage>
        <taxon>Bacteria</taxon>
        <taxon>Pseudomonadati</taxon>
        <taxon>Pseudomonadota</taxon>
        <taxon>Alphaproteobacteria</taxon>
        <taxon>Hyphomicrobiales</taxon>
        <taxon>Phyllobacteriaceae</taxon>
        <taxon>Aquamicrobium</taxon>
    </lineage>
</organism>
<proteinExistence type="predicted"/>
<name>A0A7W9S1F1_9HYPH</name>
<reference evidence="1 2" key="1">
    <citation type="submission" date="2020-08" db="EMBL/GenBank/DDBJ databases">
        <title>Genomic Encyclopedia of Type Strains, Phase IV (KMG-IV): sequencing the most valuable type-strain genomes for metagenomic binning, comparative biology and taxonomic classification.</title>
        <authorList>
            <person name="Goeker M."/>
        </authorList>
    </citation>
    <scope>NUCLEOTIDE SEQUENCE [LARGE SCALE GENOMIC DNA]</scope>
    <source>
        <strain evidence="1 2">DSM 11099</strain>
    </source>
</reference>
<dbReference type="Proteomes" id="UP000533306">
    <property type="component" value="Unassembled WGS sequence"/>
</dbReference>